<evidence type="ECO:0000256" key="7">
    <source>
        <dbReference type="ARBA" id="ARBA00023242"/>
    </source>
</evidence>
<evidence type="ECO:0000256" key="9">
    <source>
        <dbReference type="SAM" id="MobiDB-lite"/>
    </source>
</evidence>
<evidence type="ECO:0000256" key="4">
    <source>
        <dbReference type="ARBA" id="ARBA00022490"/>
    </source>
</evidence>
<feature type="region of interest" description="Disordered" evidence="9">
    <location>
        <begin position="182"/>
        <end position="201"/>
    </location>
</feature>
<dbReference type="InterPro" id="IPR051421">
    <property type="entry name" value="RNA_Proc_DNA_Dmg_Regulator"/>
</dbReference>
<dbReference type="InterPro" id="IPR025086">
    <property type="entry name" value="SDE2/SF3A3_SAP"/>
</dbReference>
<evidence type="ECO:0000256" key="6">
    <source>
        <dbReference type="ARBA" id="ARBA00023187"/>
    </source>
</evidence>
<evidence type="ECO:0000256" key="1">
    <source>
        <dbReference type="ARBA" id="ARBA00004123"/>
    </source>
</evidence>
<evidence type="ECO:0000256" key="8">
    <source>
        <dbReference type="ARBA" id="ARBA00023306"/>
    </source>
</evidence>
<keyword evidence="13" id="KW-1185">Reference proteome</keyword>
<dbReference type="GO" id="GO:0008380">
    <property type="term" value="P:RNA splicing"/>
    <property type="evidence" value="ECO:0007669"/>
    <property type="project" value="UniProtKB-KW"/>
</dbReference>
<feature type="compositionally biased region" description="Acidic residues" evidence="9">
    <location>
        <begin position="216"/>
        <end position="230"/>
    </location>
</feature>
<dbReference type="InterPro" id="IPR053822">
    <property type="entry name" value="SDE2-like_dom"/>
</dbReference>
<feature type="compositionally biased region" description="Low complexity" evidence="9">
    <location>
        <begin position="265"/>
        <end position="288"/>
    </location>
</feature>
<comment type="subcellular location">
    <subcellularLocation>
        <location evidence="2">Cytoplasm</location>
    </subcellularLocation>
    <subcellularLocation>
        <location evidence="1">Nucleus</location>
    </subcellularLocation>
</comment>
<feature type="domain" description="SDE2-like" evidence="11">
    <location>
        <begin position="80"/>
        <end position="176"/>
    </location>
</feature>
<comment type="similarity">
    <text evidence="3">Belongs to the SDE2 family.</text>
</comment>
<dbReference type="GO" id="GO:0005634">
    <property type="term" value="C:nucleus"/>
    <property type="evidence" value="ECO:0007669"/>
    <property type="project" value="UniProtKB-SubCell"/>
</dbReference>
<evidence type="ECO:0000256" key="5">
    <source>
        <dbReference type="ARBA" id="ARBA00022664"/>
    </source>
</evidence>
<dbReference type="GO" id="GO:0006397">
    <property type="term" value="P:mRNA processing"/>
    <property type="evidence" value="ECO:0007669"/>
    <property type="project" value="UniProtKB-KW"/>
</dbReference>
<proteinExistence type="inferred from homology"/>
<dbReference type="EMBL" id="CAHIKZ030005477">
    <property type="protein sequence ID" value="CAE1326359.1"/>
    <property type="molecule type" value="Genomic_DNA"/>
</dbReference>
<dbReference type="Pfam" id="PF22782">
    <property type="entry name" value="SDE2"/>
    <property type="match status" value="1"/>
</dbReference>
<reference evidence="12" key="1">
    <citation type="submission" date="2021-01" db="EMBL/GenBank/DDBJ databases">
        <authorList>
            <person name="Li R."/>
            <person name="Bekaert M."/>
        </authorList>
    </citation>
    <scope>NUCLEOTIDE SEQUENCE</scope>
    <source>
        <strain evidence="12">Farmed</strain>
    </source>
</reference>
<dbReference type="GO" id="GO:0005737">
    <property type="term" value="C:cytoplasm"/>
    <property type="evidence" value="ECO:0007669"/>
    <property type="project" value="UniProtKB-SubCell"/>
</dbReference>
<feature type="compositionally biased region" description="Polar residues" evidence="9">
    <location>
        <begin position="241"/>
        <end position="264"/>
    </location>
</feature>
<feature type="domain" description="SDE2/SF3A3 SAP" evidence="10">
    <location>
        <begin position="295"/>
        <end position="364"/>
    </location>
</feature>
<evidence type="ECO:0000313" key="13">
    <source>
        <dbReference type="Proteomes" id="UP000597762"/>
    </source>
</evidence>
<dbReference type="AlphaFoldDB" id="A0A812EMK5"/>
<dbReference type="PANTHER" id="PTHR12786">
    <property type="entry name" value="SPLICING FACTOR SF3A-RELATED"/>
    <property type="match status" value="1"/>
</dbReference>
<dbReference type="Proteomes" id="UP000597762">
    <property type="component" value="Unassembled WGS sequence"/>
</dbReference>
<keyword evidence="5" id="KW-0507">mRNA processing</keyword>
<gene>
    <name evidence="12" type="ORF">SPHA_75941</name>
</gene>
<sequence length="375" mass="41347">MNNFCLANIHISGFKNTLIYDGEFPLTVSGFKSWVLRKQFPQFQNSLVDEFYVLSQTCIKHDDDFISGGQTYHLLPRLIGGKGGFGSMLRAIGAQIEKTTNREACRDLSGRRMRDINNEKQLKDWMAKQKDREKERARRREEKAARRRAEPLHKFEDKLYDQQKEKVSQDLDAALQQGLKRAQAASTASSNGTVTSAKKRKVDASLQKQWDWIGVMEDDSTNSEMSDDDVTGGARACPGFPTSQTTESGASTSAAPDQELQTANSDSQSSLESLPSATTTSSQSVASSEPISGHTIEENVQDLTAVFEKANCAEDLECLGLEKLKSALMDRGLKCGGTLAERAQRLFAVRGLSSDQIDPAFFAKPTKGKGAKKNK</sequence>
<feature type="region of interest" description="Disordered" evidence="9">
    <location>
        <begin position="126"/>
        <end position="157"/>
    </location>
</feature>
<protein>
    <submittedName>
        <fullName evidence="12">Replication stress response regulator SDE2</fullName>
    </submittedName>
</protein>
<keyword evidence="8" id="KW-0131">Cell cycle</keyword>
<evidence type="ECO:0000256" key="2">
    <source>
        <dbReference type="ARBA" id="ARBA00004496"/>
    </source>
</evidence>
<keyword evidence="4" id="KW-0963">Cytoplasm</keyword>
<accession>A0A812EMK5</accession>
<organism evidence="12 13">
    <name type="scientific">Acanthosepion pharaonis</name>
    <name type="common">Pharaoh cuttlefish</name>
    <name type="synonym">Sepia pharaonis</name>
    <dbReference type="NCBI Taxonomy" id="158019"/>
    <lineage>
        <taxon>Eukaryota</taxon>
        <taxon>Metazoa</taxon>
        <taxon>Spiralia</taxon>
        <taxon>Lophotrochozoa</taxon>
        <taxon>Mollusca</taxon>
        <taxon>Cephalopoda</taxon>
        <taxon>Coleoidea</taxon>
        <taxon>Decapodiformes</taxon>
        <taxon>Sepiida</taxon>
        <taxon>Sepiina</taxon>
        <taxon>Sepiidae</taxon>
        <taxon>Acanthosepion</taxon>
    </lineage>
</organism>
<keyword evidence="6" id="KW-0508">mRNA splicing</keyword>
<dbReference type="PANTHER" id="PTHR12786:SF1">
    <property type="entry name" value="SPLICING REGULATOR SDE2"/>
    <property type="match status" value="1"/>
</dbReference>
<dbReference type="Pfam" id="PF13297">
    <property type="entry name" value="SDE2_2C"/>
    <property type="match status" value="1"/>
</dbReference>
<evidence type="ECO:0000259" key="10">
    <source>
        <dbReference type="Pfam" id="PF13297"/>
    </source>
</evidence>
<evidence type="ECO:0000313" key="12">
    <source>
        <dbReference type="EMBL" id="CAE1326359.1"/>
    </source>
</evidence>
<comment type="caution">
    <text evidence="12">The sequence shown here is derived from an EMBL/GenBank/DDBJ whole genome shotgun (WGS) entry which is preliminary data.</text>
</comment>
<feature type="region of interest" description="Disordered" evidence="9">
    <location>
        <begin position="215"/>
        <end position="294"/>
    </location>
</feature>
<feature type="compositionally biased region" description="Polar residues" evidence="9">
    <location>
        <begin position="184"/>
        <end position="196"/>
    </location>
</feature>
<name>A0A812EMK5_ACAPH</name>
<dbReference type="OrthoDB" id="547031at2759"/>
<evidence type="ECO:0000259" key="11">
    <source>
        <dbReference type="Pfam" id="PF22782"/>
    </source>
</evidence>
<keyword evidence="7" id="KW-0539">Nucleus</keyword>
<evidence type="ECO:0000256" key="3">
    <source>
        <dbReference type="ARBA" id="ARBA00008726"/>
    </source>
</evidence>